<keyword evidence="1" id="KW-0812">Transmembrane</keyword>
<feature type="transmembrane region" description="Helical" evidence="1">
    <location>
        <begin position="186"/>
        <end position="204"/>
    </location>
</feature>
<keyword evidence="1" id="KW-1133">Transmembrane helix</keyword>
<keyword evidence="1" id="KW-0472">Membrane</keyword>
<organism evidence="2 3">
    <name type="scientific">Araneus ventricosus</name>
    <name type="common">Orbweaver spider</name>
    <name type="synonym">Epeira ventricosa</name>
    <dbReference type="NCBI Taxonomy" id="182803"/>
    <lineage>
        <taxon>Eukaryota</taxon>
        <taxon>Metazoa</taxon>
        <taxon>Ecdysozoa</taxon>
        <taxon>Arthropoda</taxon>
        <taxon>Chelicerata</taxon>
        <taxon>Arachnida</taxon>
        <taxon>Araneae</taxon>
        <taxon>Araneomorphae</taxon>
        <taxon>Entelegynae</taxon>
        <taxon>Araneoidea</taxon>
        <taxon>Araneidae</taxon>
        <taxon>Araneus</taxon>
    </lineage>
</organism>
<feature type="transmembrane region" description="Helical" evidence="1">
    <location>
        <begin position="134"/>
        <end position="155"/>
    </location>
</feature>
<feature type="transmembrane region" description="Helical" evidence="1">
    <location>
        <begin position="89"/>
        <end position="108"/>
    </location>
</feature>
<comment type="caution">
    <text evidence="2">The sequence shown here is derived from an EMBL/GenBank/DDBJ whole genome shotgun (WGS) entry which is preliminary data.</text>
</comment>
<dbReference type="EMBL" id="BGPR01002795">
    <property type="protein sequence ID" value="GBM79019.1"/>
    <property type="molecule type" value="Genomic_DNA"/>
</dbReference>
<reference evidence="2 3" key="1">
    <citation type="journal article" date="2019" name="Sci. Rep.">
        <title>Orb-weaving spider Araneus ventricosus genome elucidates the spidroin gene catalogue.</title>
        <authorList>
            <person name="Kono N."/>
            <person name="Nakamura H."/>
            <person name="Ohtoshi R."/>
            <person name="Moran D.A.P."/>
            <person name="Shinohara A."/>
            <person name="Yoshida Y."/>
            <person name="Fujiwara M."/>
            <person name="Mori M."/>
            <person name="Tomita M."/>
            <person name="Arakawa K."/>
        </authorList>
    </citation>
    <scope>NUCLEOTIDE SEQUENCE [LARGE SCALE GENOMIC DNA]</scope>
</reference>
<dbReference type="OrthoDB" id="10693931at2759"/>
<feature type="transmembrane region" description="Helical" evidence="1">
    <location>
        <begin position="260"/>
        <end position="281"/>
    </location>
</feature>
<feature type="transmembrane region" description="Helical" evidence="1">
    <location>
        <begin position="369"/>
        <end position="387"/>
    </location>
</feature>
<sequence>MERRYENFVSQRRILVMADTSSFTLISESRRHRNGTSKFLSILIRLAGLTEDSKKSVRTQILSISFGSLITFGTLDVWIYIVLQVKNVILNLTVLSALACSMITWHWMNRNRKQLSVLLKKFRGIYSSSSENRINIIVIFILCLPLLYSVLFTIFCNRPKEASFHGYGIKMSDPTFQIIFIFTKQWISYFIFPTFTNVVTLLYCDMCLKCSAQLNRIIQQINHFSTEAFGPSEQINILRCVSKIDDILESVQEVFSVPSLFLIAANFLSCMYALGMFLDVVPYSEYILFITDFLLYGGISFTAWTFILWAAGGLPVKMDELKKSFHKKAQLRLIFRSTLSEQQIIREMFVKRQFSFTACDLFSYRRSTILALLGTLLTYAFLVFSSHH</sequence>
<feature type="transmembrane region" description="Helical" evidence="1">
    <location>
        <begin position="61"/>
        <end position="83"/>
    </location>
</feature>
<name>A0A4Y2IP94_ARAVE</name>
<accession>A0A4Y2IP94</accession>
<gene>
    <name evidence="2" type="ORF">AVEN_23060_1</name>
</gene>
<feature type="transmembrane region" description="Helical" evidence="1">
    <location>
        <begin position="293"/>
        <end position="316"/>
    </location>
</feature>
<dbReference type="AlphaFoldDB" id="A0A4Y2IP94"/>
<evidence type="ECO:0000256" key="1">
    <source>
        <dbReference type="SAM" id="Phobius"/>
    </source>
</evidence>
<dbReference type="Proteomes" id="UP000499080">
    <property type="component" value="Unassembled WGS sequence"/>
</dbReference>
<evidence type="ECO:0008006" key="4">
    <source>
        <dbReference type="Google" id="ProtNLM"/>
    </source>
</evidence>
<keyword evidence="3" id="KW-1185">Reference proteome</keyword>
<evidence type="ECO:0000313" key="2">
    <source>
        <dbReference type="EMBL" id="GBM79019.1"/>
    </source>
</evidence>
<evidence type="ECO:0000313" key="3">
    <source>
        <dbReference type="Proteomes" id="UP000499080"/>
    </source>
</evidence>
<protein>
    <recommendedName>
        <fullName evidence="4">Gustatory receptor</fullName>
    </recommendedName>
</protein>
<proteinExistence type="predicted"/>